<evidence type="ECO:0000313" key="3">
    <source>
        <dbReference type="EMBL" id="MDK9494931.1"/>
    </source>
</evidence>
<feature type="compositionally biased region" description="Pro residues" evidence="1">
    <location>
        <begin position="373"/>
        <end position="382"/>
    </location>
</feature>
<evidence type="ECO:0000313" key="4">
    <source>
        <dbReference type="Proteomes" id="UP001223390"/>
    </source>
</evidence>
<proteinExistence type="predicted"/>
<accession>A0ABT7GNR9</accession>
<comment type="caution">
    <text evidence="3">The sequence shown here is derived from an EMBL/GenBank/DDBJ whole genome shotgun (WGS) entry which is preliminary data.</text>
</comment>
<name>A0ABT7GNR9_9ACTN</name>
<dbReference type="Proteomes" id="UP001223390">
    <property type="component" value="Unassembled WGS sequence"/>
</dbReference>
<gene>
    <name evidence="3" type="ORF">QEZ40_003570</name>
</gene>
<feature type="compositionally biased region" description="Low complexity" evidence="1">
    <location>
        <begin position="326"/>
        <end position="360"/>
    </location>
</feature>
<organism evidence="3 4">
    <name type="scientific">Streptomyces katrae</name>
    <dbReference type="NCBI Taxonomy" id="68223"/>
    <lineage>
        <taxon>Bacteria</taxon>
        <taxon>Bacillati</taxon>
        <taxon>Actinomycetota</taxon>
        <taxon>Actinomycetes</taxon>
        <taxon>Kitasatosporales</taxon>
        <taxon>Streptomycetaceae</taxon>
        <taxon>Streptomyces</taxon>
    </lineage>
</organism>
<sequence>MPGVATAAVALVAVVTLVVVLTRPGGGGGTPQRAAAEVFLQPAAEPGRDPFTESSAAKQATPPPETPPQGTAAPTAPAGTRSVSGSSPGLYGGTKDVASCDVEQQITALTSQPAKNAAFASALGLRPAAVAGYLRALTPVQLRIDTRVTNHGYRDGRATPYQAVLQAGTAVLVDDRGVPRVRCACGNPLGPPVALRADPKRFGRPWSSYRPAGVVVVAPSVTVVNKFVIYDHHDHRWLERDRGTANRPDKPVKPPVGPPVVSPPVVSPPVVSPSGVATPTVSPPEVLPPPLVVTPSEPTPPPNRTTPAPTATPPPPSGTPTPTPAGTPTGAGTPTDTGPPADRGTPTATATRTAHPPALTGDRPTGPPSTSAPAPPTAPPSP</sequence>
<feature type="domain" description="DUF6777" evidence="2">
    <location>
        <begin position="81"/>
        <end position="243"/>
    </location>
</feature>
<keyword evidence="4" id="KW-1185">Reference proteome</keyword>
<feature type="region of interest" description="Disordered" evidence="1">
    <location>
        <begin position="45"/>
        <end position="90"/>
    </location>
</feature>
<dbReference type="InterPro" id="IPR046704">
    <property type="entry name" value="DUF6777"/>
</dbReference>
<reference evidence="3 4" key="1">
    <citation type="submission" date="2023-05" db="EMBL/GenBank/DDBJ databases">
        <title>Sequencing and Assembly of Streptomyces sp. NP73.</title>
        <authorList>
            <person name="Konwar A.N."/>
            <person name="Saikia K."/>
            <person name="Thakur D."/>
        </authorList>
    </citation>
    <scope>NUCLEOTIDE SEQUENCE [LARGE SCALE GENOMIC DNA]</scope>
    <source>
        <strain evidence="3 4">NP73</strain>
    </source>
</reference>
<feature type="region of interest" description="Disordered" evidence="1">
    <location>
        <begin position="240"/>
        <end position="382"/>
    </location>
</feature>
<dbReference type="Pfam" id="PF20568">
    <property type="entry name" value="DUF6777"/>
    <property type="match status" value="1"/>
</dbReference>
<feature type="compositionally biased region" description="Pro residues" evidence="1">
    <location>
        <begin position="281"/>
        <end position="325"/>
    </location>
</feature>
<dbReference type="EMBL" id="JASITI010000003">
    <property type="protein sequence ID" value="MDK9494931.1"/>
    <property type="molecule type" value="Genomic_DNA"/>
</dbReference>
<feature type="compositionally biased region" description="Low complexity" evidence="1">
    <location>
        <begin position="68"/>
        <end position="80"/>
    </location>
</feature>
<evidence type="ECO:0000256" key="1">
    <source>
        <dbReference type="SAM" id="MobiDB-lite"/>
    </source>
</evidence>
<protein>
    <recommendedName>
        <fullName evidence="2">DUF6777 domain-containing protein</fullName>
    </recommendedName>
</protein>
<feature type="compositionally biased region" description="Pro residues" evidence="1">
    <location>
        <begin position="253"/>
        <end position="271"/>
    </location>
</feature>
<feature type="compositionally biased region" description="Basic and acidic residues" evidence="1">
    <location>
        <begin position="240"/>
        <end position="252"/>
    </location>
</feature>
<evidence type="ECO:0000259" key="2">
    <source>
        <dbReference type="Pfam" id="PF20568"/>
    </source>
</evidence>